<dbReference type="Pfam" id="PF13174">
    <property type="entry name" value="TPR_6"/>
    <property type="match status" value="1"/>
</dbReference>
<dbReference type="SMART" id="SM00028">
    <property type="entry name" value="TPR"/>
    <property type="match status" value="1"/>
</dbReference>
<dbReference type="Pfam" id="PF13211">
    <property type="entry name" value="DUF4019"/>
    <property type="match status" value="1"/>
</dbReference>
<name>X0T0P9_9ZZZZ</name>
<feature type="non-terminal residue" evidence="1">
    <location>
        <position position="275"/>
    </location>
</feature>
<dbReference type="InterPro" id="IPR011990">
    <property type="entry name" value="TPR-like_helical_dom_sf"/>
</dbReference>
<feature type="non-terminal residue" evidence="1">
    <location>
        <position position="1"/>
    </location>
</feature>
<dbReference type="InterPro" id="IPR019734">
    <property type="entry name" value="TPR_rpt"/>
</dbReference>
<comment type="caution">
    <text evidence="1">The sequence shown here is derived from an EMBL/GenBank/DDBJ whole genome shotgun (WGS) entry which is preliminary data.</text>
</comment>
<dbReference type="InterPro" id="IPR025091">
    <property type="entry name" value="DUF4019"/>
</dbReference>
<evidence type="ECO:0000313" key="1">
    <source>
        <dbReference type="EMBL" id="GAF86834.1"/>
    </source>
</evidence>
<protein>
    <submittedName>
        <fullName evidence="1">Uncharacterized protein</fullName>
    </submittedName>
</protein>
<dbReference type="EMBL" id="BARS01019025">
    <property type="protein sequence ID" value="GAF86834.1"/>
    <property type="molecule type" value="Genomic_DNA"/>
</dbReference>
<reference evidence="1" key="1">
    <citation type="journal article" date="2014" name="Front. Microbiol.">
        <title>High frequency of phylogenetically diverse reductive dehalogenase-homologous genes in deep subseafloor sedimentary metagenomes.</title>
        <authorList>
            <person name="Kawai M."/>
            <person name="Futagami T."/>
            <person name="Toyoda A."/>
            <person name="Takaki Y."/>
            <person name="Nishi S."/>
            <person name="Hori S."/>
            <person name="Arai W."/>
            <person name="Tsubouchi T."/>
            <person name="Morono Y."/>
            <person name="Uchiyama I."/>
            <person name="Ito T."/>
            <person name="Fujiyama A."/>
            <person name="Inagaki F."/>
            <person name="Takami H."/>
        </authorList>
    </citation>
    <scope>NUCLEOTIDE SEQUENCE</scope>
    <source>
        <strain evidence="1">Expedition CK06-06</strain>
    </source>
</reference>
<gene>
    <name evidence="1" type="ORF">S01H1_30874</name>
</gene>
<accession>X0T0P9</accession>
<dbReference type="Gene3D" id="1.25.40.10">
    <property type="entry name" value="Tetratricopeptide repeat domain"/>
    <property type="match status" value="1"/>
</dbReference>
<dbReference type="SUPFAM" id="SSF48452">
    <property type="entry name" value="TPR-like"/>
    <property type="match status" value="1"/>
</dbReference>
<dbReference type="PROSITE" id="PS50005">
    <property type="entry name" value="TPR"/>
    <property type="match status" value="1"/>
</dbReference>
<dbReference type="AlphaFoldDB" id="X0T0P9"/>
<organism evidence="1">
    <name type="scientific">marine sediment metagenome</name>
    <dbReference type="NCBI Taxonomy" id="412755"/>
    <lineage>
        <taxon>unclassified sequences</taxon>
        <taxon>metagenomes</taxon>
        <taxon>ecological metagenomes</taxon>
    </lineage>
</organism>
<sequence>DVAEANRPHVAEAYLRLGVCHLKKGNKEDARKAFEKVVSQFADQAAADKAREQLAKLAPAGGVPVVVSTTPACFAGDVPASLDKLIVTFNQKMLDKHWSWVQRYKDKFPKTTGKASFDAAQKTCSLPVKLEPGKVYWIEFNSPPYTAFRSVGGAIARRHALVFATKSADGKATKIPDDLAALAKKINAHAPGESPGTVKAAVAAAGKWLALVDEGKYAESWGISAAYVRQAVTREKWHASMKGARMPLGKLKSRKLLATHYRTSLPGAPDGQYVV</sequence>
<proteinExistence type="predicted"/>